<evidence type="ECO:0000256" key="4">
    <source>
        <dbReference type="ARBA" id="ARBA00022840"/>
    </source>
</evidence>
<evidence type="ECO:0000256" key="3">
    <source>
        <dbReference type="ARBA" id="ARBA00022741"/>
    </source>
</evidence>
<feature type="region of interest" description="Adenylyl removase" evidence="7">
    <location>
        <begin position="1"/>
        <end position="460"/>
    </location>
</feature>
<dbReference type="GO" id="GO:0000820">
    <property type="term" value="P:regulation of glutamine family amino acid metabolic process"/>
    <property type="evidence" value="ECO:0007669"/>
    <property type="project" value="UniProtKB-UniRule"/>
</dbReference>
<dbReference type="EC" id="2.7.7.89" evidence="7"/>
<organism evidence="10 11">
    <name type="scientific">Methylocystis heyeri</name>
    <dbReference type="NCBI Taxonomy" id="391905"/>
    <lineage>
        <taxon>Bacteria</taxon>
        <taxon>Pseudomonadati</taxon>
        <taxon>Pseudomonadota</taxon>
        <taxon>Alphaproteobacteria</taxon>
        <taxon>Hyphomicrobiales</taxon>
        <taxon>Methylocystaceae</taxon>
        <taxon>Methylocystis</taxon>
    </lineage>
</organism>
<dbReference type="Pfam" id="PF08335">
    <property type="entry name" value="GlnD_UR_UTase"/>
    <property type="match status" value="1"/>
</dbReference>
<dbReference type="OrthoDB" id="9759366at2"/>
<evidence type="ECO:0000256" key="6">
    <source>
        <dbReference type="ARBA" id="ARBA00023268"/>
    </source>
</evidence>
<dbReference type="NCBIfam" id="NF010706">
    <property type="entry name" value="PRK14108.1"/>
    <property type="match status" value="1"/>
</dbReference>
<dbReference type="EC" id="2.7.7.42" evidence="7"/>
<evidence type="ECO:0000256" key="2">
    <source>
        <dbReference type="ARBA" id="ARBA00022695"/>
    </source>
</evidence>
<comment type="similarity">
    <text evidence="7">Belongs to the GlnE family.</text>
</comment>
<name>A0A6B8KHX3_9HYPH</name>
<dbReference type="PANTHER" id="PTHR30621:SF0">
    <property type="entry name" value="BIFUNCTIONAL GLUTAMINE SYNTHETASE ADENYLYLTRANSFERASE_ADENYLYL-REMOVING ENZYME"/>
    <property type="match status" value="1"/>
</dbReference>
<dbReference type="Gene3D" id="3.30.460.10">
    <property type="entry name" value="Beta Polymerase, domain 2"/>
    <property type="match status" value="2"/>
</dbReference>
<dbReference type="InterPro" id="IPR023057">
    <property type="entry name" value="GlnE"/>
</dbReference>
<feature type="domain" description="Glutamate-ammonia ligase adenylyltransferase repeated" evidence="8">
    <location>
        <begin position="53"/>
        <end position="296"/>
    </location>
</feature>
<sequence length="975" mass="107178">MPSTENSLLSRARLFIRPADPEAAERSLNRALERDQDAALAALLASEPKARELLIGVFGCSPYLAGLAAQNPARLVQLLAGDPEAAVSRLIDHAKNMGAPDEAELMRSLRLVKQEAALVVALADLSKAWDTMTATRALTLIADATLSAAVSFTLREAAQAGRLALAHPGDPERESGWIFLGMGKQGAYELNYSSDIDLVVLFDRRRARVAKPGEEVDLFVRLTKRIIRIMSEQTADGYVFRTDLRLRPDPGATPIAIPLEAAFSYYESMGQNWERAAFIKARPVAGDIAAGEEFLKELQPFVWRKYFDFAAIADVHSIKRQIHAHKGHGEIAVNGHNIKLGRGGIREIEFFVQTQQLITGGRDPSLRGRATLDMLVALAERGWIEGAARDALEEAYVFLRDVEHRIQMVADEQSHSLPQSEEGVARIAMMMGFEGARDFAAALLRRLETVQDCYARLFESAPQLSSGAGNLVFTGDEDDPATLATLEKLGFAEPRTVTAIIRSWHFGRYPATRSAVARERLTELTPALLEALAATDNADRAMLAFDKFVSRLPAGVQLFSLLASHPNLLHLLTEIMGAAPELAAAISRRPRVLGALLEPSFFNQPAEWAELEDRLKIQMAEAGSFEDALDRARIFGQEQKFLIGARIITEALSPRDAGFAYARLAEILIGGLLDVVEAEFARAHGRVPGGEAAVVALGKLGGREMTAASDLDLMLIYDADPMVDSEGGERPLPSPQYYARLTQRLIMALSAPTAEGLLYDVDFRLRPSGNKGPIAVRLKAFEEYQKNEAWSWERMALTRARVVAGTPHFAARVAAAIREALVAPRDMEKLRADVAEMRRLVEKEKGSNNPFDLKQVPGGQIDIEFATQYLLLRHAATHPECLSTSVEEALRQLRDKELIERPAAEALIEAYRTYQGLMQVLRLAIAGDFAPEKASRGLANLLLRAADAPDLERLEARLRETEAGVREAFMRIVGI</sequence>
<dbReference type="AlphaFoldDB" id="A0A6B8KHX3"/>
<reference evidence="10 11" key="1">
    <citation type="submission" date="2019-11" db="EMBL/GenBank/DDBJ databases">
        <title>The genome sequence of Methylocystis heyeri.</title>
        <authorList>
            <person name="Oshkin I.Y."/>
            <person name="Miroshnikov K."/>
            <person name="Dedysh S.N."/>
        </authorList>
    </citation>
    <scope>NUCLEOTIDE SEQUENCE [LARGE SCALE GENOMIC DNA]</scope>
    <source>
        <strain evidence="10 11">H2</strain>
    </source>
</reference>
<feature type="region of interest" description="Adenylyl transferase" evidence="7">
    <location>
        <begin position="465"/>
        <end position="975"/>
    </location>
</feature>
<dbReference type="GO" id="GO:0005524">
    <property type="term" value="F:ATP binding"/>
    <property type="evidence" value="ECO:0007669"/>
    <property type="project" value="UniProtKB-UniRule"/>
</dbReference>
<dbReference type="PANTHER" id="PTHR30621">
    <property type="entry name" value="GLUTAMINE SYNTHETASE ADENYLYLTRANSFERASE"/>
    <property type="match status" value="1"/>
</dbReference>
<keyword evidence="2 7" id="KW-0548">Nucleotidyltransferase</keyword>
<comment type="function">
    <text evidence="7">Involved in the regulation of glutamine synthetase GlnA, a key enzyme in the process to assimilate ammonia. When cellular nitrogen levels are high, the C-terminal adenylyl transferase (AT) inactivates GlnA by covalent transfer of an adenylyl group from ATP to specific tyrosine residue of GlnA, thus reducing its activity. Conversely, when nitrogen levels are low, the N-terminal adenylyl removase (AR) activates GlnA by removing the adenylyl group by phosphorolysis, increasing its activity. The regulatory region of GlnE binds the signal transduction protein PII (GlnB) which indicates the nitrogen status of the cell.</text>
</comment>
<keyword evidence="6 7" id="KW-0511">Multifunctional enzyme</keyword>
<dbReference type="GO" id="GO:0000287">
    <property type="term" value="F:magnesium ion binding"/>
    <property type="evidence" value="ECO:0007669"/>
    <property type="project" value="UniProtKB-UniRule"/>
</dbReference>
<evidence type="ECO:0000259" key="8">
    <source>
        <dbReference type="Pfam" id="PF03710"/>
    </source>
</evidence>
<dbReference type="Proteomes" id="UP000309061">
    <property type="component" value="Chromosome"/>
</dbReference>
<dbReference type="GO" id="GO:0047388">
    <property type="term" value="F:[glutamine synthetase]-adenylyl-L-tyrosine phosphorylase activity"/>
    <property type="evidence" value="ECO:0007669"/>
    <property type="project" value="UniProtKB-EC"/>
</dbReference>
<dbReference type="Gene3D" id="1.20.120.330">
    <property type="entry name" value="Nucleotidyltransferases domain 2"/>
    <property type="match status" value="2"/>
</dbReference>
<protein>
    <recommendedName>
        <fullName evidence="7">Bifunctional glutamine synthetase adenylyltransferase/adenylyl-removing enzyme</fullName>
    </recommendedName>
    <alternativeName>
        <fullName evidence="7">ATP:glutamine synthetase adenylyltransferase</fullName>
    </alternativeName>
    <alternativeName>
        <fullName evidence="7">ATase</fullName>
    </alternativeName>
    <domain>
        <recommendedName>
            <fullName evidence="7">Glutamine synthetase adenylyl-L-tyrosine phosphorylase</fullName>
            <ecNumber evidence="7">2.7.7.89</ecNumber>
        </recommendedName>
        <alternativeName>
            <fullName evidence="7">Adenylyl removase</fullName>
            <shortName evidence="7">AR</shortName>
            <shortName evidence="7">AT-N</shortName>
        </alternativeName>
    </domain>
    <domain>
        <recommendedName>
            <fullName evidence="7">Glutamine synthetase adenylyl transferase</fullName>
            <ecNumber evidence="7">2.7.7.42</ecNumber>
        </recommendedName>
        <alternativeName>
            <fullName evidence="7">Adenylyl transferase</fullName>
            <shortName evidence="7">AT</shortName>
            <shortName evidence="7">AT-C</shortName>
        </alternativeName>
    </domain>
</protein>
<dbReference type="KEGG" id="mhey:H2LOC_016745"/>
<dbReference type="RefSeq" id="WP_136498232.1">
    <property type="nucleotide sequence ID" value="NZ_CP046052.1"/>
</dbReference>
<comment type="cofactor">
    <cofactor evidence="7">
        <name>Mg(2+)</name>
        <dbReference type="ChEBI" id="CHEBI:18420"/>
    </cofactor>
</comment>
<evidence type="ECO:0000313" key="11">
    <source>
        <dbReference type="Proteomes" id="UP000309061"/>
    </source>
</evidence>
<comment type="catalytic activity">
    <reaction evidence="7">
        <text>[glutamine synthetase]-L-tyrosine + ATP = [glutamine synthetase]-O(4)-(5'-adenylyl)-L-tyrosine + diphosphate</text>
        <dbReference type="Rhea" id="RHEA:18589"/>
        <dbReference type="Rhea" id="RHEA-COMP:10660"/>
        <dbReference type="Rhea" id="RHEA-COMP:10661"/>
        <dbReference type="ChEBI" id="CHEBI:30616"/>
        <dbReference type="ChEBI" id="CHEBI:33019"/>
        <dbReference type="ChEBI" id="CHEBI:46858"/>
        <dbReference type="ChEBI" id="CHEBI:83624"/>
        <dbReference type="EC" id="2.7.7.42"/>
    </reaction>
</comment>
<dbReference type="NCBIfam" id="NF008292">
    <property type="entry name" value="PRK11072.1"/>
    <property type="match status" value="1"/>
</dbReference>
<dbReference type="SUPFAM" id="SSF81593">
    <property type="entry name" value="Nucleotidyltransferase substrate binding subunit/domain"/>
    <property type="match status" value="2"/>
</dbReference>
<keyword evidence="3 7" id="KW-0547">Nucleotide-binding</keyword>
<feature type="domain" description="PII-uridylyltransferase/Glutamine-synthetase adenylyltransferase" evidence="9">
    <location>
        <begin position="318"/>
        <end position="458"/>
    </location>
</feature>
<accession>A0A6B8KHX3</accession>
<evidence type="ECO:0000256" key="5">
    <source>
        <dbReference type="ARBA" id="ARBA00022842"/>
    </source>
</evidence>
<dbReference type="InterPro" id="IPR043519">
    <property type="entry name" value="NT_sf"/>
</dbReference>
<dbReference type="EMBL" id="CP046052">
    <property type="protein sequence ID" value="QGM47209.1"/>
    <property type="molecule type" value="Genomic_DNA"/>
</dbReference>
<evidence type="ECO:0000313" key="10">
    <source>
        <dbReference type="EMBL" id="QGM47209.1"/>
    </source>
</evidence>
<dbReference type="InterPro" id="IPR005190">
    <property type="entry name" value="GlnE_rpt_dom"/>
</dbReference>
<dbReference type="Pfam" id="PF03710">
    <property type="entry name" value="GlnE"/>
    <property type="match status" value="2"/>
</dbReference>
<evidence type="ECO:0000259" key="9">
    <source>
        <dbReference type="Pfam" id="PF08335"/>
    </source>
</evidence>
<dbReference type="SUPFAM" id="SSF81301">
    <property type="entry name" value="Nucleotidyltransferase"/>
    <property type="match status" value="2"/>
</dbReference>
<comment type="catalytic activity">
    <reaction evidence="7">
        <text>[glutamine synthetase]-O(4)-(5'-adenylyl)-L-tyrosine + phosphate = [glutamine synthetase]-L-tyrosine + ADP</text>
        <dbReference type="Rhea" id="RHEA:43716"/>
        <dbReference type="Rhea" id="RHEA-COMP:10660"/>
        <dbReference type="Rhea" id="RHEA-COMP:10661"/>
        <dbReference type="ChEBI" id="CHEBI:43474"/>
        <dbReference type="ChEBI" id="CHEBI:46858"/>
        <dbReference type="ChEBI" id="CHEBI:83624"/>
        <dbReference type="ChEBI" id="CHEBI:456216"/>
        <dbReference type="EC" id="2.7.7.89"/>
    </reaction>
</comment>
<feature type="domain" description="Glutamate-ammonia ligase adenylyltransferase repeated" evidence="8">
    <location>
        <begin position="571"/>
        <end position="813"/>
    </location>
</feature>
<evidence type="ECO:0000256" key="1">
    <source>
        <dbReference type="ARBA" id="ARBA00022679"/>
    </source>
</evidence>
<dbReference type="CDD" id="cd05401">
    <property type="entry name" value="NT_GlnE_GlnD_like"/>
    <property type="match status" value="2"/>
</dbReference>
<keyword evidence="11" id="KW-1185">Reference proteome</keyword>
<gene>
    <name evidence="7" type="primary">glnE</name>
    <name evidence="10" type="ORF">H2LOC_016745</name>
</gene>
<dbReference type="InterPro" id="IPR013546">
    <property type="entry name" value="PII_UdlTrfase/GS_AdlTrfase"/>
</dbReference>
<evidence type="ECO:0000256" key="7">
    <source>
        <dbReference type="HAMAP-Rule" id="MF_00802"/>
    </source>
</evidence>
<dbReference type="GO" id="GO:0005829">
    <property type="term" value="C:cytosol"/>
    <property type="evidence" value="ECO:0007669"/>
    <property type="project" value="TreeGrafter"/>
</dbReference>
<keyword evidence="4 7" id="KW-0067">ATP-binding</keyword>
<dbReference type="Gene3D" id="1.20.120.1510">
    <property type="match status" value="1"/>
</dbReference>
<dbReference type="HAMAP" id="MF_00802">
    <property type="entry name" value="GlnE"/>
    <property type="match status" value="1"/>
</dbReference>
<dbReference type="GO" id="GO:0008882">
    <property type="term" value="F:[glutamate-ammonia-ligase] adenylyltransferase activity"/>
    <property type="evidence" value="ECO:0007669"/>
    <property type="project" value="UniProtKB-UniRule"/>
</dbReference>
<keyword evidence="1 7" id="KW-0808">Transferase</keyword>
<proteinExistence type="inferred from homology"/>
<keyword evidence="5 7" id="KW-0460">Magnesium</keyword>